<protein>
    <submittedName>
        <fullName evidence="4">Mediator-associated protein 1</fullName>
    </submittedName>
</protein>
<comment type="similarity">
    <text evidence="1">Belongs to the GeBP family.</text>
</comment>
<evidence type="ECO:0000313" key="4">
    <source>
        <dbReference type="EMBL" id="KAJ7946853.1"/>
    </source>
</evidence>
<keyword evidence="5" id="KW-1185">Reference proteome</keyword>
<evidence type="ECO:0000313" key="5">
    <source>
        <dbReference type="Proteomes" id="UP001163823"/>
    </source>
</evidence>
<gene>
    <name evidence="4" type="ORF">O6P43_031728</name>
</gene>
<evidence type="ECO:0000256" key="1">
    <source>
        <dbReference type="ARBA" id="ARBA00010820"/>
    </source>
</evidence>
<accession>A0AAD7KWF9</accession>
<dbReference type="Pfam" id="PF04504">
    <property type="entry name" value="GeBP-like_DBD"/>
    <property type="match status" value="1"/>
</dbReference>
<feature type="domain" description="Glabrous enhancer-binding protein-like DBD" evidence="3">
    <location>
        <begin position="1"/>
        <end position="48"/>
    </location>
</feature>
<reference evidence="4" key="1">
    <citation type="journal article" date="2023" name="Science">
        <title>Elucidation of the pathway for biosynthesis of saponin adjuvants from the soapbark tree.</title>
        <authorList>
            <person name="Reed J."/>
            <person name="Orme A."/>
            <person name="El-Demerdash A."/>
            <person name="Owen C."/>
            <person name="Martin L.B.B."/>
            <person name="Misra R.C."/>
            <person name="Kikuchi S."/>
            <person name="Rejzek M."/>
            <person name="Martin A.C."/>
            <person name="Harkess A."/>
            <person name="Leebens-Mack J."/>
            <person name="Louveau T."/>
            <person name="Stephenson M.J."/>
            <person name="Osbourn A."/>
        </authorList>
    </citation>
    <scope>NUCLEOTIDE SEQUENCE</scope>
    <source>
        <strain evidence="4">S10</strain>
    </source>
</reference>
<dbReference type="GO" id="GO:0006355">
    <property type="term" value="P:regulation of DNA-templated transcription"/>
    <property type="evidence" value="ECO:0007669"/>
    <property type="project" value="InterPro"/>
</dbReference>
<dbReference type="PANTHER" id="PTHR31662">
    <property type="entry name" value="BNAANNG10740D PROTEIN-RELATED"/>
    <property type="match status" value="1"/>
</dbReference>
<dbReference type="Proteomes" id="UP001163823">
    <property type="component" value="Chromosome 13"/>
</dbReference>
<feature type="region of interest" description="Disordered" evidence="2">
    <location>
        <begin position="32"/>
        <end position="53"/>
    </location>
</feature>
<evidence type="ECO:0000256" key="2">
    <source>
        <dbReference type="SAM" id="MobiDB-lite"/>
    </source>
</evidence>
<dbReference type="GO" id="GO:0005634">
    <property type="term" value="C:nucleus"/>
    <property type="evidence" value="ECO:0007669"/>
    <property type="project" value="TreeGrafter"/>
</dbReference>
<evidence type="ECO:0000259" key="3">
    <source>
        <dbReference type="Pfam" id="PF04504"/>
    </source>
</evidence>
<proteinExistence type="inferred from homology"/>
<sequence length="155" mass="17453">MNAFHEFIKKSLHADVSKGQLMDKIRRLMKKNGGQVEQAKSNGKAGEKQNEGSRTLASLKAVLFSSPDTSKGVRKTDIDQQLGMLSLIEMIRYDKSLGSTGLGKHVIKRGLELIGASKRAELDKMWKYLQVAEMVLFMKRAELIKDQVKLMLERC</sequence>
<dbReference type="PANTHER" id="PTHR31662:SF33">
    <property type="entry name" value="DNA-BINDING STOREKEEPER PROTEIN TRANSCRIPTIONAL REGULATOR-LIKE PROTEIN"/>
    <property type="match status" value="1"/>
</dbReference>
<comment type="caution">
    <text evidence="4">The sequence shown here is derived from an EMBL/GenBank/DDBJ whole genome shotgun (WGS) entry which is preliminary data.</text>
</comment>
<organism evidence="4 5">
    <name type="scientific">Quillaja saponaria</name>
    <name type="common">Soap bark tree</name>
    <dbReference type="NCBI Taxonomy" id="32244"/>
    <lineage>
        <taxon>Eukaryota</taxon>
        <taxon>Viridiplantae</taxon>
        <taxon>Streptophyta</taxon>
        <taxon>Embryophyta</taxon>
        <taxon>Tracheophyta</taxon>
        <taxon>Spermatophyta</taxon>
        <taxon>Magnoliopsida</taxon>
        <taxon>eudicotyledons</taxon>
        <taxon>Gunneridae</taxon>
        <taxon>Pentapetalae</taxon>
        <taxon>rosids</taxon>
        <taxon>fabids</taxon>
        <taxon>Fabales</taxon>
        <taxon>Quillajaceae</taxon>
        <taxon>Quillaja</taxon>
    </lineage>
</organism>
<dbReference type="EMBL" id="JARAOO010000013">
    <property type="protein sequence ID" value="KAJ7946853.1"/>
    <property type="molecule type" value="Genomic_DNA"/>
</dbReference>
<dbReference type="KEGG" id="qsa:O6P43_031728"/>
<dbReference type="InterPro" id="IPR007592">
    <property type="entry name" value="GEBP"/>
</dbReference>
<dbReference type="AlphaFoldDB" id="A0AAD7KWF9"/>
<dbReference type="InterPro" id="IPR053932">
    <property type="entry name" value="GeBP-like_DBD"/>
</dbReference>
<name>A0AAD7KWF9_QUISA</name>